<accession>A0A7W3P534</accession>
<sequence>MRPHPFFPALLLADDDELGEALGAAVRARRTVQEWPLAVTERVDLADGRRFAVKTQLPPSVEPAFYRQVRSALLPDRIDLGVAGSGHRLAISWQDRPTLAGRIGEPDYPECCRAVEDAIAAIDVSAPVHLDLSTPETWALAVDETRRGLRAVISGGRFRRVPLDLVDAFVAWAHDSATLAEITDDTGLVHGDLTPDEVFLTEDGGCRVIDWQRPVRGPRGIDRAALLRMGGIEPADHVPRYCLQVEAYLRLHWAVQCATEVLPGLPPEGYQTWAIDALQRIGELAAG</sequence>
<dbReference type="RefSeq" id="WP_182559062.1">
    <property type="nucleotide sequence ID" value="NZ_JACGWT010000002.1"/>
</dbReference>
<dbReference type="Proteomes" id="UP000523079">
    <property type="component" value="Unassembled WGS sequence"/>
</dbReference>
<gene>
    <name evidence="2" type="ORF">FHX74_001042</name>
</gene>
<dbReference type="Gene3D" id="3.90.1200.10">
    <property type="match status" value="1"/>
</dbReference>
<dbReference type="Pfam" id="PF01636">
    <property type="entry name" value="APH"/>
    <property type="match status" value="1"/>
</dbReference>
<comment type="caution">
    <text evidence="2">The sequence shown here is derived from an EMBL/GenBank/DDBJ whole genome shotgun (WGS) entry which is preliminary data.</text>
</comment>
<dbReference type="SUPFAM" id="SSF56112">
    <property type="entry name" value="Protein kinase-like (PK-like)"/>
    <property type="match status" value="1"/>
</dbReference>
<evidence type="ECO:0000313" key="2">
    <source>
        <dbReference type="EMBL" id="MBA8793437.1"/>
    </source>
</evidence>
<keyword evidence="3" id="KW-1185">Reference proteome</keyword>
<evidence type="ECO:0000313" key="3">
    <source>
        <dbReference type="Proteomes" id="UP000523079"/>
    </source>
</evidence>
<evidence type="ECO:0000259" key="1">
    <source>
        <dbReference type="Pfam" id="PF01636"/>
    </source>
</evidence>
<dbReference type="InterPro" id="IPR002575">
    <property type="entry name" value="Aminoglycoside_PTrfase"/>
</dbReference>
<name>A0A7W3P534_9ACTN</name>
<dbReference type="InterPro" id="IPR011009">
    <property type="entry name" value="Kinase-like_dom_sf"/>
</dbReference>
<feature type="domain" description="Aminoglycoside phosphotransferase" evidence="1">
    <location>
        <begin position="66"/>
        <end position="234"/>
    </location>
</feature>
<protein>
    <recommendedName>
        <fullName evidence="1">Aminoglycoside phosphotransferase domain-containing protein</fullName>
    </recommendedName>
</protein>
<proteinExistence type="predicted"/>
<dbReference type="AlphaFoldDB" id="A0A7W3P534"/>
<reference evidence="2 3" key="1">
    <citation type="submission" date="2020-07" db="EMBL/GenBank/DDBJ databases">
        <title>Sequencing the genomes of 1000 actinobacteria strains.</title>
        <authorList>
            <person name="Klenk H.-P."/>
        </authorList>
    </citation>
    <scope>NUCLEOTIDE SEQUENCE [LARGE SCALE GENOMIC DNA]</scope>
    <source>
        <strain evidence="2 3">DSM 100723</strain>
    </source>
</reference>
<dbReference type="EMBL" id="JACGWT010000002">
    <property type="protein sequence ID" value="MBA8793437.1"/>
    <property type="molecule type" value="Genomic_DNA"/>
</dbReference>
<organism evidence="2 3">
    <name type="scientific">Microlunatus kandeliicorticis</name>
    <dbReference type="NCBI Taxonomy" id="1759536"/>
    <lineage>
        <taxon>Bacteria</taxon>
        <taxon>Bacillati</taxon>
        <taxon>Actinomycetota</taxon>
        <taxon>Actinomycetes</taxon>
        <taxon>Propionibacteriales</taxon>
        <taxon>Propionibacteriaceae</taxon>
        <taxon>Microlunatus</taxon>
    </lineage>
</organism>